<dbReference type="Pfam" id="PF03235">
    <property type="entry name" value="GmrSD_N"/>
    <property type="match status" value="1"/>
</dbReference>
<dbReference type="RefSeq" id="WP_193868080.1">
    <property type="nucleotide sequence ID" value="NZ_JADEWU010000005.1"/>
</dbReference>
<sequence length="393" mass="46034">MINSQNEQLELKIEKDGIEYQTDMDLEDFDDDNIIEADDEGINEPFDPTKIRVDTRQMTIDLVLSRINHGEIDLAPSFQRSDIWTDKAQSKLIESILLRIPLPSFYMDATDDDRWVVIDGRQRLTALKKFILNKELKLTDELDYLTDIQEKTYDELPRKYQRRLLETQLTIYVVEEGTPPSVKYNIFRRINTGGVPLSPQETRNALNQGKATKILSKLANMKEFKKVTNLDKSRKKKRMIDQEFVLGFLAFKINNYQDYYQSKSRDDFFHKTMEEINQSLSEDKLKEIVDSFKRSMIAAYDIFGDTAFRKISNQNGRRYPVNEALFEAWSVNLSKLDDTELHILKKRKEELKQKFSYLVDNDKDFLKSISQAGEKVSLRFSTVERIIQEVLAS</sequence>
<gene>
    <name evidence="2" type="ORF">IQ236_04085</name>
</gene>
<dbReference type="EMBL" id="JADEWU010000005">
    <property type="protein sequence ID" value="MBE9142400.1"/>
    <property type="molecule type" value="Genomic_DNA"/>
</dbReference>
<proteinExistence type="predicted"/>
<reference evidence="2 3" key="1">
    <citation type="submission" date="2020-10" db="EMBL/GenBank/DDBJ databases">
        <authorList>
            <person name="Castelo-Branco R."/>
            <person name="Eusebio N."/>
            <person name="Adriana R."/>
            <person name="Vieira A."/>
            <person name="Brugerolle De Fraissinette N."/>
            <person name="Rezende De Castro R."/>
            <person name="Schneider M.P."/>
            <person name="Vasconcelos V."/>
            <person name="Leao P.N."/>
        </authorList>
    </citation>
    <scope>NUCLEOTIDE SEQUENCE [LARGE SCALE GENOMIC DNA]</scope>
    <source>
        <strain evidence="2 3">LEGE 06226</strain>
    </source>
</reference>
<feature type="domain" description="GmrSD restriction endonucleases N-terminal" evidence="1">
    <location>
        <begin position="67"/>
        <end position="206"/>
    </location>
</feature>
<keyword evidence="3" id="KW-1185">Reference proteome</keyword>
<name>A0ABR9U7H8_9CYAN</name>
<dbReference type="PANTHER" id="PTHR39639:SF1">
    <property type="entry name" value="DUF262 DOMAIN-CONTAINING PROTEIN"/>
    <property type="match status" value="1"/>
</dbReference>
<evidence type="ECO:0000313" key="2">
    <source>
        <dbReference type="EMBL" id="MBE9142400.1"/>
    </source>
</evidence>
<evidence type="ECO:0000313" key="3">
    <source>
        <dbReference type="Proteomes" id="UP000640725"/>
    </source>
</evidence>
<accession>A0ABR9U7H8</accession>
<organism evidence="2 3">
    <name type="scientific">Planktothrix mougeotii LEGE 06226</name>
    <dbReference type="NCBI Taxonomy" id="1828728"/>
    <lineage>
        <taxon>Bacteria</taxon>
        <taxon>Bacillati</taxon>
        <taxon>Cyanobacteriota</taxon>
        <taxon>Cyanophyceae</taxon>
        <taxon>Oscillatoriophycideae</taxon>
        <taxon>Oscillatoriales</taxon>
        <taxon>Microcoleaceae</taxon>
        <taxon>Planktothrix</taxon>
    </lineage>
</organism>
<evidence type="ECO:0000259" key="1">
    <source>
        <dbReference type="Pfam" id="PF03235"/>
    </source>
</evidence>
<comment type="caution">
    <text evidence="2">The sequence shown here is derived from an EMBL/GenBank/DDBJ whole genome shotgun (WGS) entry which is preliminary data.</text>
</comment>
<dbReference type="Proteomes" id="UP000640725">
    <property type="component" value="Unassembled WGS sequence"/>
</dbReference>
<dbReference type="InterPro" id="IPR004919">
    <property type="entry name" value="GmrSD_N"/>
</dbReference>
<dbReference type="PANTHER" id="PTHR39639">
    <property type="entry name" value="CHROMOSOME 16, WHOLE GENOME SHOTGUN SEQUENCE"/>
    <property type="match status" value="1"/>
</dbReference>
<protein>
    <submittedName>
        <fullName evidence="2">DUF262 domain-containing protein</fullName>
    </submittedName>
</protein>